<keyword evidence="3" id="KW-1185">Reference proteome</keyword>
<reference evidence="2 4" key="1">
    <citation type="journal article" date="2020" name="Stud. Mycol.">
        <title>101 Dothideomycetes genomes: a test case for predicting lifestyles and emergence of pathogens.</title>
        <authorList>
            <person name="Haridas S."/>
            <person name="Albert R."/>
            <person name="Binder M."/>
            <person name="Bloem J."/>
            <person name="Labutti K."/>
            <person name="Salamov A."/>
            <person name="Andreopoulos B."/>
            <person name="Baker S."/>
            <person name="Barry K."/>
            <person name="Bills G."/>
            <person name="Bluhm B."/>
            <person name="Cannon C."/>
            <person name="Castanera R."/>
            <person name="Culley D."/>
            <person name="Daum C."/>
            <person name="Ezra D."/>
            <person name="Gonzalez J."/>
            <person name="Henrissat B."/>
            <person name="Kuo A."/>
            <person name="Liang C."/>
            <person name="Lipzen A."/>
            <person name="Lutzoni F."/>
            <person name="Magnuson J."/>
            <person name="Mondo S."/>
            <person name="Nolan M."/>
            <person name="Ohm R."/>
            <person name="Pangilinan J."/>
            <person name="Park H.-J."/>
            <person name="Ramirez L."/>
            <person name="Alfaro M."/>
            <person name="Sun H."/>
            <person name="Tritt A."/>
            <person name="Yoshinaga Y."/>
            <person name="Zwiers L.-H."/>
            <person name="Turgeon B."/>
            <person name="Goodwin S."/>
            <person name="Spatafora J."/>
            <person name="Crous P."/>
            <person name="Grigoriev I."/>
        </authorList>
    </citation>
    <scope>NUCLEOTIDE SEQUENCE</scope>
    <source>
        <strain evidence="2 4">CBS 304.34</strain>
    </source>
</reference>
<dbReference type="EMBL" id="MU003708">
    <property type="protein sequence ID" value="KAF2806092.1"/>
    <property type="molecule type" value="Genomic_DNA"/>
</dbReference>
<evidence type="ECO:0000259" key="1">
    <source>
        <dbReference type="Pfam" id="PF06985"/>
    </source>
</evidence>
<dbReference type="InterPro" id="IPR010730">
    <property type="entry name" value="HET"/>
</dbReference>
<dbReference type="PANTHER" id="PTHR24148">
    <property type="entry name" value="ANKYRIN REPEAT DOMAIN-CONTAINING PROTEIN 39 HOMOLOG-RELATED"/>
    <property type="match status" value="1"/>
</dbReference>
<reference evidence="4" key="2">
    <citation type="submission" date="2020-04" db="EMBL/GenBank/DDBJ databases">
        <authorList>
            <consortium name="NCBI Genome Project"/>
        </authorList>
    </citation>
    <scope>NUCLEOTIDE SEQUENCE</scope>
    <source>
        <strain evidence="4">CBS 304.34</strain>
    </source>
</reference>
<accession>A0A6A6YBA9</accession>
<dbReference type="Pfam" id="PF06985">
    <property type="entry name" value="HET"/>
    <property type="match status" value="1"/>
</dbReference>
<dbReference type="RefSeq" id="XP_033573056.1">
    <property type="nucleotide sequence ID" value="XM_033715946.1"/>
</dbReference>
<protein>
    <recommendedName>
        <fullName evidence="1">Heterokaryon incompatibility domain-containing protein</fullName>
    </recommendedName>
</protein>
<dbReference type="AlphaFoldDB" id="A0A6A6YBA9"/>
<sequence length="606" mass="68469">MSRPPPPSPSVSSGVLGIKTYQYTPLREMEFRLVRILPARSSKIKCEIVHASIENPPDFVAISYAWGDADDTRKLILEGAIVPVSMSLHGALEALREKKEDVLVWADALCIDQQNRDERTQQVQLMTSIYTQATHVAIWLGSEADNSNVAVDLLQDVANNAQVSHYVSDLIKLSRDGPGFPAVIALFERDYWRRLWVVQEVFNAKEIWVYCGSSKLHWDVYRVASNVFWDHKANFDLTFPGSHNHGNGQRSSQNQFTYSQVLAYQGPSSIPDFSSMTSLGEDSLLEVMRACRRKLSADARDKVFGILGLLPEDIRNEFPVDYNLSVKEVYINVVDHLLHSTERLDVICESIHFPLHTSSANLPSWAPDWSHVPETASLGRSFAFSASGETDAKYKFLDERRRELEISAVYLDTISVHGISVGTLCTLADYLMAFVHWRALLLGSQERWNLGNQEAFCRTLCLDQVPQAFAESPKWLTACYHVFSSLLRERLPRMPLDEEIQRYVAPQEPVHIEPKARRQFLQEHFGARMMGRCFCLTENGRMGMGSGFMAAGDVVVVPLGCSTPILIRPEGPRGRYRFVGDVYIHGYMYGEAMKGGLKDLQKYVLH</sequence>
<dbReference type="Proteomes" id="UP000504636">
    <property type="component" value="Unplaced"/>
</dbReference>
<proteinExistence type="predicted"/>
<feature type="domain" description="Heterokaryon incompatibility" evidence="1">
    <location>
        <begin position="59"/>
        <end position="200"/>
    </location>
</feature>
<evidence type="ECO:0000313" key="3">
    <source>
        <dbReference type="Proteomes" id="UP000504636"/>
    </source>
</evidence>
<dbReference type="Pfam" id="PF26639">
    <property type="entry name" value="Het-6_barrel"/>
    <property type="match status" value="1"/>
</dbReference>
<organism evidence="2">
    <name type="scientific">Mytilinidion resinicola</name>
    <dbReference type="NCBI Taxonomy" id="574789"/>
    <lineage>
        <taxon>Eukaryota</taxon>
        <taxon>Fungi</taxon>
        <taxon>Dikarya</taxon>
        <taxon>Ascomycota</taxon>
        <taxon>Pezizomycotina</taxon>
        <taxon>Dothideomycetes</taxon>
        <taxon>Pleosporomycetidae</taxon>
        <taxon>Mytilinidiales</taxon>
        <taxon>Mytilinidiaceae</taxon>
        <taxon>Mytilinidion</taxon>
    </lineage>
</organism>
<evidence type="ECO:0000313" key="2">
    <source>
        <dbReference type="EMBL" id="KAF2806092.1"/>
    </source>
</evidence>
<dbReference type="OrthoDB" id="3548654at2759"/>
<gene>
    <name evidence="2 4" type="ORF">BDZ99DRAFT_395393</name>
</gene>
<dbReference type="PANTHER" id="PTHR24148:SF73">
    <property type="entry name" value="HET DOMAIN PROTEIN (AFU_ORTHOLOGUE AFUA_8G01020)"/>
    <property type="match status" value="1"/>
</dbReference>
<name>A0A6A6YBA9_9PEZI</name>
<evidence type="ECO:0000313" key="4">
    <source>
        <dbReference type="RefSeq" id="XP_033573056.1"/>
    </source>
</evidence>
<reference evidence="4" key="3">
    <citation type="submission" date="2025-04" db="UniProtKB">
        <authorList>
            <consortium name="RefSeq"/>
        </authorList>
    </citation>
    <scope>IDENTIFICATION</scope>
    <source>
        <strain evidence="4">CBS 304.34</strain>
    </source>
</reference>
<dbReference type="GeneID" id="54456839"/>
<dbReference type="InterPro" id="IPR052895">
    <property type="entry name" value="HetReg/Transcr_Mod"/>
</dbReference>